<name>H8KL64_SOLCM</name>
<sequence length="208" mass="22912">MKILVVAATEAEIRPFLDTNPACDVLITGVGMVATTYQLTRKLSAEKYDLVINVGIAGSFDGSIELGSVVEVISDGFPELGAEDGENFIDLFSMGFVSPDDAPFKNKRLENSFLMEELPKVGGITVNKVHGNEVSIAKALKLFPAEVESMEGAAFFYVCLSEGVKCVQLRSISNYVERRNRESWNIPLAIKNLNAELKRLTDRYIQIK</sequence>
<dbReference type="InterPro" id="IPR035994">
    <property type="entry name" value="Nucleoside_phosphorylase_sf"/>
</dbReference>
<dbReference type="OrthoDB" id="9788270at2"/>
<evidence type="ECO:0000313" key="4">
    <source>
        <dbReference type="EMBL" id="AFD09147.1"/>
    </source>
</evidence>
<dbReference type="PANTHER" id="PTHR46832:SF2">
    <property type="entry name" value="FUTALOSINE HYDROLASE"/>
    <property type="match status" value="1"/>
</dbReference>
<proteinExistence type="inferred from homology"/>
<dbReference type="GO" id="GO:0009234">
    <property type="term" value="P:menaquinone biosynthetic process"/>
    <property type="evidence" value="ECO:0007669"/>
    <property type="project" value="UniProtKB-UniRule"/>
</dbReference>
<dbReference type="Pfam" id="PF01048">
    <property type="entry name" value="PNP_UDP_1"/>
    <property type="match status" value="1"/>
</dbReference>
<dbReference type="STRING" id="929556.Solca_4157"/>
<keyword evidence="1" id="KW-0474">Menaquinone biosynthesis</keyword>
<feature type="domain" description="Nucleoside phosphorylase" evidence="3">
    <location>
        <begin position="27"/>
        <end position="202"/>
    </location>
</feature>
<dbReference type="EMBL" id="CP003349">
    <property type="protein sequence ID" value="AFD09147.1"/>
    <property type="molecule type" value="Genomic_DNA"/>
</dbReference>
<dbReference type="Proteomes" id="UP000007590">
    <property type="component" value="Chromosome"/>
</dbReference>
<dbReference type="GO" id="GO:0008782">
    <property type="term" value="F:adenosylhomocysteine nucleosidase activity"/>
    <property type="evidence" value="ECO:0007669"/>
    <property type="project" value="TreeGrafter"/>
</dbReference>
<dbReference type="EC" id="3.2.2.26" evidence="1 2"/>
<dbReference type="NCBIfam" id="TIGR03664">
    <property type="entry name" value="fut_nucase"/>
    <property type="match status" value="1"/>
</dbReference>
<reference evidence="4" key="1">
    <citation type="submission" date="2012-02" db="EMBL/GenBank/DDBJ databases">
        <title>The complete genome of Solitalea canadensis DSM 3403.</title>
        <authorList>
            <consortium name="US DOE Joint Genome Institute (JGI-PGF)"/>
            <person name="Lucas S."/>
            <person name="Copeland A."/>
            <person name="Lapidus A."/>
            <person name="Glavina del Rio T."/>
            <person name="Dalin E."/>
            <person name="Tice H."/>
            <person name="Bruce D."/>
            <person name="Goodwin L."/>
            <person name="Pitluck S."/>
            <person name="Peters L."/>
            <person name="Ovchinnikova G."/>
            <person name="Lu M."/>
            <person name="Kyrpides N."/>
            <person name="Mavromatis K."/>
            <person name="Ivanova N."/>
            <person name="Brettin T."/>
            <person name="Detter J.C."/>
            <person name="Han C."/>
            <person name="Larimer F."/>
            <person name="Land M."/>
            <person name="Hauser L."/>
            <person name="Markowitz V."/>
            <person name="Cheng J.-F."/>
            <person name="Hugenholtz P."/>
            <person name="Woyke T."/>
            <person name="Wu D."/>
            <person name="Spring S."/>
            <person name="Schroeder M."/>
            <person name="Kopitz M."/>
            <person name="Brambilla E."/>
            <person name="Klenk H.-P."/>
            <person name="Eisen J.A."/>
        </authorList>
    </citation>
    <scope>NUCLEOTIDE SEQUENCE</scope>
    <source>
        <strain evidence="4">DSM 3403</strain>
    </source>
</reference>
<organism evidence="4 5">
    <name type="scientific">Solitalea canadensis (strain ATCC 29591 / DSM 3403 / JCM 21819 / LMG 8368 / NBRC 15130 / NCIMB 12057 / USAM 9D)</name>
    <name type="common">Flexibacter canadensis</name>
    <dbReference type="NCBI Taxonomy" id="929556"/>
    <lineage>
        <taxon>Bacteria</taxon>
        <taxon>Pseudomonadati</taxon>
        <taxon>Bacteroidota</taxon>
        <taxon>Sphingobacteriia</taxon>
        <taxon>Sphingobacteriales</taxon>
        <taxon>Sphingobacteriaceae</taxon>
        <taxon>Solitalea</taxon>
    </lineage>
</organism>
<comment type="catalytic activity">
    <reaction evidence="1">
        <text>futalosine + H2O = dehypoxanthine futalosine + hypoxanthine</text>
        <dbReference type="Rhea" id="RHEA:25904"/>
        <dbReference type="ChEBI" id="CHEBI:15377"/>
        <dbReference type="ChEBI" id="CHEBI:17368"/>
        <dbReference type="ChEBI" id="CHEBI:58863"/>
        <dbReference type="ChEBI" id="CHEBI:58864"/>
        <dbReference type="EC" id="3.2.2.26"/>
    </reaction>
</comment>
<dbReference type="UniPathway" id="UPA00079"/>
<dbReference type="HOGENOM" id="CLU_031248_3_1_10"/>
<dbReference type="CDD" id="cd17766">
    <property type="entry name" value="futalosine_nucleosidase_MqnB"/>
    <property type="match status" value="1"/>
</dbReference>
<dbReference type="eggNOG" id="COG0775">
    <property type="taxonomic scope" value="Bacteria"/>
</dbReference>
<dbReference type="AlphaFoldDB" id="H8KL64"/>
<evidence type="ECO:0000256" key="1">
    <source>
        <dbReference type="HAMAP-Rule" id="MF_00991"/>
    </source>
</evidence>
<evidence type="ECO:0000256" key="2">
    <source>
        <dbReference type="NCBIfam" id="TIGR03664"/>
    </source>
</evidence>
<comment type="similarity">
    <text evidence="1">Belongs to the PNP/UDP phosphorylase family. Futalosine hydrolase subfamily.</text>
</comment>
<dbReference type="GO" id="GO:0019284">
    <property type="term" value="P:L-methionine salvage from S-adenosylmethionine"/>
    <property type="evidence" value="ECO:0007669"/>
    <property type="project" value="TreeGrafter"/>
</dbReference>
<dbReference type="KEGG" id="scn:Solca_4157"/>
<protein>
    <recommendedName>
        <fullName evidence="1 2">Futalosine hydrolase</fullName>
        <shortName evidence="1">FL hydrolase</shortName>
        <ecNumber evidence="1 2">3.2.2.26</ecNumber>
    </recommendedName>
    <alternativeName>
        <fullName evidence="1">Futalosine nucleosidase</fullName>
    </alternativeName>
    <alternativeName>
        <fullName evidence="1">Menaquinone biosynthetic enzyme MqnB</fullName>
    </alternativeName>
</protein>
<dbReference type="PANTHER" id="PTHR46832">
    <property type="entry name" value="5'-METHYLTHIOADENOSINE/S-ADENOSYLHOMOCYSTEINE NUCLEOSIDASE"/>
    <property type="match status" value="1"/>
</dbReference>
<evidence type="ECO:0000259" key="3">
    <source>
        <dbReference type="Pfam" id="PF01048"/>
    </source>
</evidence>
<dbReference type="InterPro" id="IPR019963">
    <property type="entry name" value="FL_hydrolase_MqnB"/>
</dbReference>
<dbReference type="InterPro" id="IPR000845">
    <property type="entry name" value="Nucleoside_phosphorylase_d"/>
</dbReference>
<keyword evidence="1" id="KW-0378">Hydrolase</keyword>
<dbReference type="HAMAP" id="MF_00991">
    <property type="entry name" value="MqnB"/>
    <property type="match status" value="1"/>
</dbReference>
<evidence type="ECO:0000313" key="5">
    <source>
        <dbReference type="Proteomes" id="UP000007590"/>
    </source>
</evidence>
<dbReference type="SUPFAM" id="SSF53167">
    <property type="entry name" value="Purine and uridine phosphorylases"/>
    <property type="match status" value="1"/>
</dbReference>
<accession>H8KL64</accession>
<dbReference type="GO" id="GO:0008930">
    <property type="term" value="F:methylthioadenosine nucleosidase activity"/>
    <property type="evidence" value="ECO:0007669"/>
    <property type="project" value="TreeGrafter"/>
</dbReference>
<dbReference type="RefSeq" id="WP_014682369.1">
    <property type="nucleotide sequence ID" value="NC_017770.1"/>
</dbReference>
<dbReference type="GO" id="GO:0005829">
    <property type="term" value="C:cytosol"/>
    <property type="evidence" value="ECO:0007669"/>
    <property type="project" value="TreeGrafter"/>
</dbReference>
<gene>
    <name evidence="1" type="primary">mqnB</name>
    <name evidence="4" type="ordered locus">Solca_4157</name>
</gene>
<comment type="function">
    <text evidence="1">Catalyzes the hydrolysis of futalosine (FL) to dehypoxanthine futalosine (DHFL) and hypoxanthine, a step in the biosynthesis of menaquinone (MK, vitamin K2).</text>
</comment>
<dbReference type="GO" id="GO:0009116">
    <property type="term" value="P:nucleoside metabolic process"/>
    <property type="evidence" value="ECO:0007669"/>
    <property type="project" value="InterPro"/>
</dbReference>
<comment type="pathway">
    <text evidence="1">Quinol/quinone metabolism; menaquinone biosynthesis.</text>
</comment>
<keyword evidence="5" id="KW-1185">Reference proteome</keyword>
<dbReference type="Gene3D" id="3.40.50.1580">
    <property type="entry name" value="Nucleoside phosphorylase domain"/>
    <property type="match status" value="1"/>
</dbReference>